<accession>A0A327Z4G3</accession>
<keyword evidence="20" id="KW-1185">Reference proteome</keyword>
<evidence type="ECO:0000256" key="16">
    <source>
        <dbReference type="SAM" id="MobiDB-lite"/>
    </source>
</evidence>
<dbReference type="PANTHER" id="PTHR24421">
    <property type="entry name" value="NITRATE/NITRITE SENSOR PROTEIN NARX-RELATED"/>
    <property type="match status" value="1"/>
</dbReference>
<dbReference type="Proteomes" id="UP000249341">
    <property type="component" value="Unassembled WGS sequence"/>
</dbReference>
<feature type="transmembrane region" description="Helical" evidence="17">
    <location>
        <begin position="64"/>
        <end position="94"/>
    </location>
</feature>
<evidence type="ECO:0000256" key="12">
    <source>
        <dbReference type="ARBA" id="ARBA00023012"/>
    </source>
</evidence>
<evidence type="ECO:0000256" key="6">
    <source>
        <dbReference type="ARBA" id="ARBA00022485"/>
    </source>
</evidence>
<dbReference type="InterPro" id="IPR011712">
    <property type="entry name" value="Sig_transdc_His_kin_sub3_dim/P"/>
</dbReference>
<dbReference type="EMBL" id="QLMJ01000016">
    <property type="protein sequence ID" value="RAK30520.1"/>
    <property type="molecule type" value="Genomic_DNA"/>
</dbReference>
<evidence type="ECO:0000256" key="9">
    <source>
        <dbReference type="ARBA" id="ARBA00022723"/>
    </source>
</evidence>
<evidence type="ECO:0000256" key="2">
    <source>
        <dbReference type="ARBA" id="ARBA00001966"/>
    </source>
</evidence>
<keyword evidence="17" id="KW-1133">Transmembrane helix</keyword>
<organism evidence="19 20">
    <name type="scientific">Actinoplanes lutulentus</name>
    <dbReference type="NCBI Taxonomy" id="1287878"/>
    <lineage>
        <taxon>Bacteria</taxon>
        <taxon>Bacillati</taxon>
        <taxon>Actinomycetota</taxon>
        <taxon>Actinomycetes</taxon>
        <taxon>Micromonosporales</taxon>
        <taxon>Micromonosporaceae</taxon>
        <taxon>Actinoplanes</taxon>
    </lineage>
</organism>
<evidence type="ECO:0000256" key="3">
    <source>
        <dbReference type="ARBA" id="ARBA00004496"/>
    </source>
</evidence>
<gene>
    <name evidence="19" type="ORF">B0I29_116179</name>
</gene>
<keyword evidence="13" id="KW-0411">Iron-sulfur</keyword>
<evidence type="ECO:0000256" key="15">
    <source>
        <dbReference type="ARBA" id="ARBA00030800"/>
    </source>
</evidence>
<dbReference type="InterPro" id="IPR050482">
    <property type="entry name" value="Sensor_HK_TwoCompSys"/>
</dbReference>
<evidence type="ECO:0000256" key="8">
    <source>
        <dbReference type="ARBA" id="ARBA00022679"/>
    </source>
</evidence>
<evidence type="ECO:0000256" key="7">
    <source>
        <dbReference type="ARBA" id="ARBA00022490"/>
    </source>
</evidence>
<dbReference type="InterPro" id="IPR005467">
    <property type="entry name" value="His_kinase_dom"/>
</dbReference>
<dbReference type="PRINTS" id="PR00344">
    <property type="entry name" value="BCTRLSENSOR"/>
</dbReference>
<dbReference type="SUPFAM" id="SSF55874">
    <property type="entry name" value="ATPase domain of HSP90 chaperone/DNA topoisomerase II/histidine kinase"/>
    <property type="match status" value="1"/>
</dbReference>
<dbReference type="Pfam" id="PF07730">
    <property type="entry name" value="HisKA_3"/>
    <property type="match status" value="1"/>
</dbReference>
<dbReference type="InterPro" id="IPR017205">
    <property type="entry name" value="Sig_transdc_His_kinase_ChrS"/>
</dbReference>
<dbReference type="GO" id="GO:0051539">
    <property type="term" value="F:4 iron, 4 sulfur cluster binding"/>
    <property type="evidence" value="ECO:0007669"/>
    <property type="project" value="UniProtKB-KW"/>
</dbReference>
<dbReference type="SMART" id="SM00387">
    <property type="entry name" value="HATPase_c"/>
    <property type="match status" value="1"/>
</dbReference>
<comment type="caution">
    <text evidence="19">The sequence shown here is derived from an EMBL/GenBank/DDBJ whole genome shotgun (WGS) entry which is preliminary data.</text>
</comment>
<proteinExistence type="predicted"/>
<comment type="subcellular location">
    <subcellularLocation>
        <location evidence="3">Cytoplasm</location>
    </subcellularLocation>
</comment>
<dbReference type="CDD" id="cd16917">
    <property type="entry name" value="HATPase_UhpB-NarQ-NarX-like"/>
    <property type="match status" value="1"/>
</dbReference>
<keyword evidence="17" id="KW-0812">Transmembrane</keyword>
<dbReference type="GO" id="GO:0046872">
    <property type="term" value="F:metal ion binding"/>
    <property type="evidence" value="ECO:0007669"/>
    <property type="project" value="UniProtKB-KW"/>
</dbReference>
<feature type="transmembrane region" description="Helical" evidence="17">
    <location>
        <begin position="129"/>
        <end position="151"/>
    </location>
</feature>
<dbReference type="PIRSF" id="PIRSF037434">
    <property type="entry name" value="STHK_ChrS"/>
    <property type="match status" value="1"/>
</dbReference>
<evidence type="ECO:0000256" key="17">
    <source>
        <dbReference type="SAM" id="Phobius"/>
    </source>
</evidence>
<evidence type="ECO:0000256" key="1">
    <source>
        <dbReference type="ARBA" id="ARBA00000085"/>
    </source>
</evidence>
<evidence type="ECO:0000256" key="13">
    <source>
        <dbReference type="ARBA" id="ARBA00023014"/>
    </source>
</evidence>
<dbReference type="Pfam" id="PF02518">
    <property type="entry name" value="HATPase_c"/>
    <property type="match status" value="1"/>
</dbReference>
<evidence type="ECO:0000256" key="4">
    <source>
        <dbReference type="ARBA" id="ARBA00012438"/>
    </source>
</evidence>
<evidence type="ECO:0000256" key="14">
    <source>
        <dbReference type="ARBA" id="ARBA00024827"/>
    </source>
</evidence>
<dbReference type="PANTHER" id="PTHR24421:SF62">
    <property type="entry name" value="SENSORY TRANSDUCTION HISTIDINE KINASE"/>
    <property type="match status" value="1"/>
</dbReference>
<comment type="catalytic activity">
    <reaction evidence="1">
        <text>ATP + protein L-histidine = ADP + protein N-phospho-L-histidine.</text>
        <dbReference type="EC" id="2.7.13.3"/>
    </reaction>
</comment>
<dbReference type="InterPro" id="IPR004358">
    <property type="entry name" value="Sig_transdc_His_kin-like_C"/>
</dbReference>
<dbReference type="InterPro" id="IPR036890">
    <property type="entry name" value="HATPase_C_sf"/>
</dbReference>
<feature type="transmembrane region" description="Helical" evidence="17">
    <location>
        <begin position="12"/>
        <end position="32"/>
    </location>
</feature>
<evidence type="ECO:0000256" key="11">
    <source>
        <dbReference type="ARBA" id="ARBA00023004"/>
    </source>
</evidence>
<keyword evidence="9" id="KW-0479">Metal-binding</keyword>
<sequence length="395" mass="42180">MMDATVSSEPPRLLVTVVPYGLLGLLTVYTAASGRATVASLLLCGLTAVWMLGMFAWRCAYRSVLFVGLVLLTGLLVLGDPAFGFFTTAAYIYAFAFLPWPWRVPGVAAVAVVAGIAQASSVDKGDAAGWTITATIIAINMLIMTAMAAVLRREERVQADLGRANELLTASIAENDELHTRLLAQAREAGILQERQRMAREIHDTVAQGLTGIIAQMRAAEQRHEVPQEWRRPFDAVTRLARESLTEARRSVDALRPETLATVRLTGALSEAAERWSALHGLPVTVTTTGTPRPVAPDAEFALLRTAQEALANIAKHAEATRAGVTLSYLGDEVALDVLDDGSGFAVGGRSEGHGLTIMRQRVEEHGGTLRIESEPGAGTGISARIPLLPTGSQP</sequence>
<dbReference type="GO" id="GO:0005737">
    <property type="term" value="C:cytoplasm"/>
    <property type="evidence" value="ECO:0007669"/>
    <property type="project" value="UniProtKB-SubCell"/>
</dbReference>
<dbReference type="GO" id="GO:0016020">
    <property type="term" value="C:membrane"/>
    <property type="evidence" value="ECO:0007669"/>
    <property type="project" value="InterPro"/>
</dbReference>
<feature type="domain" description="Histidine kinase" evidence="18">
    <location>
        <begin position="303"/>
        <end position="390"/>
    </location>
</feature>
<evidence type="ECO:0000313" key="19">
    <source>
        <dbReference type="EMBL" id="RAK30520.1"/>
    </source>
</evidence>
<dbReference type="PROSITE" id="PS50109">
    <property type="entry name" value="HIS_KIN"/>
    <property type="match status" value="1"/>
</dbReference>
<dbReference type="GO" id="GO:0046983">
    <property type="term" value="F:protein dimerization activity"/>
    <property type="evidence" value="ECO:0007669"/>
    <property type="project" value="InterPro"/>
</dbReference>
<evidence type="ECO:0000259" key="18">
    <source>
        <dbReference type="PROSITE" id="PS50109"/>
    </source>
</evidence>
<keyword evidence="10 19" id="KW-0418">Kinase</keyword>
<evidence type="ECO:0000313" key="20">
    <source>
        <dbReference type="Proteomes" id="UP000249341"/>
    </source>
</evidence>
<evidence type="ECO:0000256" key="5">
    <source>
        <dbReference type="ARBA" id="ARBA00017322"/>
    </source>
</evidence>
<keyword evidence="12" id="KW-0902">Two-component regulatory system</keyword>
<name>A0A327Z4G3_9ACTN</name>
<feature type="transmembrane region" description="Helical" evidence="17">
    <location>
        <begin position="100"/>
        <end position="117"/>
    </location>
</feature>
<keyword evidence="6" id="KW-0004">4Fe-4S</keyword>
<dbReference type="GO" id="GO:0000155">
    <property type="term" value="F:phosphorelay sensor kinase activity"/>
    <property type="evidence" value="ECO:0007669"/>
    <property type="project" value="InterPro"/>
</dbReference>
<dbReference type="AlphaFoldDB" id="A0A327Z4G3"/>
<comment type="function">
    <text evidence="14">Member of the two-component regulatory system NreB/NreC involved in the control of dissimilatory nitrate/nitrite reduction in response to oxygen. NreB functions as a direct oxygen sensor histidine kinase which is autophosphorylated, in the absence of oxygen, probably at the conserved histidine residue, and transfers its phosphate group probably to a conserved aspartate residue of NreC. NreB/NreC activates the expression of the nitrate (narGHJI) and nitrite (nir) reductase operons, as well as the putative nitrate transporter gene narT.</text>
</comment>
<comment type="cofactor">
    <cofactor evidence="2">
        <name>[4Fe-4S] cluster</name>
        <dbReference type="ChEBI" id="CHEBI:49883"/>
    </cofactor>
</comment>
<dbReference type="EC" id="2.7.13.3" evidence="4"/>
<dbReference type="Gene3D" id="3.30.565.10">
    <property type="entry name" value="Histidine kinase-like ATPase, C-terminal domain"/>
    <property type="match status" value="1"/>
</dbReference>
<feature type="transmembrane region" description="Helical" evidence="17">
    <location>
        <begin position="38"/>
        <end position="57"/>
    </location>
</feature>
<dbReference type="Gene3D" id="1.20.5.1930">
    <property type="match status" value="1"/>
</dbReference>
<feature type="region of interest" description="Disordered" evidence="16">
    <location>
        <begin position="371"/>
        <end position="395"/>
    </location>
</feature>
<dbReference type="InterPro" id="IPR003594">
    <property type="entry name" value="HATPase_dom"/>
</dbReference>
<evidence type="ECO:0000256" key="10">
    <source>
        <dbReference type="ARBA" id="ARBA00022777"/>
    </source>
</evidence>
<protein>
    <recommendedName>
        <fullName evidence="5">Oxygen sensor histidine kinase NreB</fullName>
        <ecNumber evidence="4">2.7.13.3</ecNumber>
    </recommendedName>
    <alternativeName>
        <fullName evidence="15">Nitrogen regulation protein B</fullName>
    </alternativeName>
</protein>
<keyword evidence="11" id="KW-0408">Iron</keyword>
<reference evidence="19 20" key="1">
    <citation type="submission" date="2018-06" db="EMBL/GenBank/DDBJ databases">
        <title>Genomic Encyclopedia of Type Strains, Phase III (KMG-III): the genomes of soil and plant-associated and newly described type strains.</title>
        <authorList>
            <person name="Whitman W."/>
        </authorList>
    </citation>
    <scope>NUCLEOTIDE SEQUENCE [LARGE SCALE GENOMIC DNA]</scope>
    <source>
        <strain evidence="19 20">CGMCC 4.7090</strain>
    </source>
</reference>
<keyword evidence="17" id="KW-0472">Membrane</keyword>
<keyword evidence="7" id="KW-0963">Cytoplasm</keyword>
<keyword evidence="8" id="KW-0808">Transferase</keyword>